<evidence type="ECO:0000313" key="2">
    <source>
        <dbReference type="EMBL" id="KAF6024373.1"/>
    </source>
</evidence>
<evidence type="ECO:0000313" key="3">
    <source>
        <dbReference type="Proteomes" id="UP000593567"/>
    </source>
</evidence>
<feature type="region of interest" description="Disordered" evidence="1">
    <location>
        <begin position="58"/>
        <end position="115"/>
    </location>
</feature>
<accession>A0A7J7JEV6</accession>
<sequence>MHAMSLRDADPEVIDELADCQYCGENVELRLLDNHEEKCAAKNEGQSKEDFQHYSAANAKGNAKTKAVKENNSRFKNSSGNSEKHKAGASQRSRRPVNKDKRRIDTEDKPRFPHQ</sequence>
<protein>
    <submittedName>
        <fullName evidence="2">Uncharacterized protein</fullName>
    </submittedName>
</protein>
<name>A0A7J7JEV6_BUGNE</name>
<evidence type="ECO:0000256" key="1">
    <source>
        <dbReference type="SAM" id="MobiDB-lite"/>
    </source>
</evidence>
<reference evidence="2" key="1">
    <citation type="submission" date="2020-06" db="EMBL/GenBank/DDBJ databases">
        <title>Draft genome of Bugula neritina, a colonial animal packing powerful symbionts and potential medicines.</title>
        <authorList>
            <person name="Rayko M."/>
        </authorList>
    </citation>
    <scope>NUCLEOTIDE SEQUENCE [LARGE SCALE GENOMIC DNA]</scope>
    <source>
        <strain evidence="2">Kwan_BN1</strain>
    </source>
</reference>
<dbReference type="Proteomes" id="UP000593567">
    <property type="component" value="Unassembled WGS sequence"/>
</dbReference>
<feature type="compositionally biased region" description="Basic and acidic residues" evidence="1">
    <location>
        <begin position="97"/>
        <end position="115"/>
    </location>
</feature>
<dbReference type="EMBL" id="VXIV02002585">
    <property type="protein sequence ID" value="KAF6024373.1"/>
    <property type="molecule type" value="Genomic_DNA"/>
</dbReference>
<dbReference type="AlphaFoldDB" id="A0A7J7JEV6"/>
<organism evidence="2 3">
    <name type="scientific">Bugula neritina</name>
    <name type="common">Brown bryozoan</name>
    <name type="synonym">Sertularia neritina</name>
    <dbReference type="NCBI Taxonomy" id="10212"/>
    <lineage>
        <taxon>Eukaryota</taxon>
        <taxon>Metazoa</taxon>
        <taxon>Spiralia</taxon>
        <taxon>Lophotrochozoa</taxon>
        <taxon>Bryozoa</taxon>
        <taxon>Gymnolaemata</taxon>
        <taxon>Cheilostomatida</taxon>
        <taxon>Flustrina</taxon>
        <taxon>Buguloidea</taxon>
        <taxon>Bugulidae</taxon>
        <taxon>Bugula</taxon>
    </lineage>
</organism>
<gene>
    <name evidence="2" type="ORF">EB796_017285</name>
</gene>
<comment type="caution">
    <text evidence="2">The sequence shown here is derived from an EMBL/GenBank/DDBJ whole genome shotgun (WGS) entry which is preliminary data.</text>
</comment>
<proteinExistence type="predicted"/>
<keyword evidence="3" id="KW-1185">Reference proteome</keyword>